<dbReference type="SUPFAM" id="SSF53335">
    <property type="entry name" value="S-adenosyl-L-methionine-dependent methyltransferases"/>
    <property type="match status" value="1"/>
</dbReference>
<evidence type="ECO:0000313" key="3">
    <source>
        <dbReference type="EMBL" id="KIE07016.1"/>
    </source>
</evidence>
<reference evidence="2" key="2">
    <citation type="submission" date="2019-11" db="EMBL/GenBank/DDBJ databases">
        <title>Improved Assembly of Tolypothrix boutellei genome.</title>
        <authorList>
            <person name="Sarangi A.N."/>
            <person name="Mukherjee M."/>
            <person name="Ghosh S."/>
            <person name="Singh D."/>
            <person name="Das A."/>
            <person name="Kant S."/>
            <person name="Prusty A."/>
            <person name="Tripathy S."/>
        </authorList>
    </citation>
    <scope>NUCLEOTIDE SEQUENCE</scope>
    <source>
        <strain evidence="2">VB521301</strain>
    </source>
</reference>
<dbReference type="InterPro" id="IPR022744">
    <property type="entry name" value="MeTrfase_dom_put"/>
</dbReference>
<dbReference type="OrthoDB" id="8163513at2"/>
<protein>
    <submittedName>
        <fullName evidence="2">SAM-dependent methyltransferase</fullName>
    </submittedName>
    <submittedName>
        <fullName evidence="3">Type 12 methyltransferase</fullName>
    </submittedName>
</protein>
<dbReference type="GO" id="GO:0008168">
    <property type="term" value="F:methyltransferase activity"/>
    <property type="evidence" value="ECO:0007669"/>
    <property type="project" value="UniProtKB-KW"/>
</dbReference>
<comment type="caution">
    <text evidence="3">The sequence shown here is derived from an EMBL/GenBank/DDBJ whole genome shotgun (WGS) entry which is preliminary data.</text>
</comment>
<evidence type="ECO:0000313" key="2">
    <source>
        <dbReference type="EMBL" id="KAF3889581.1"/>
    </source>
</evidence>
<gene>
    <name evidence="3" type="ORF">DA73_0238050</name>
    <name evidence="2" type="ORF">DA73_0400032000</name>
</gene>
<dbReference type="InterPro" id="IPR029063">
    <property type="entry name" value="SAM-dependent_MTases_sf"/>
</dbReference>
<keyword evidence="3" id="KW-0489">Methyltransferase</keyword>
<organism evidence="3">
    <name type="scientific">Tolypothrix bouteillei VB521301</name>
    <dbReference type="NCBI Taxonomy" id="1479485"/>
    <lineage>
        <taxon>Bacteria</taxon>
        <taxon>Bacillati</taxon>
        <taxon>Cyanobacteriota</taxon>
        <taxon>Cyanophyceae</taxon>
        <taxon>Nostocales</taxon>
        <taxon>Tolypothrichaceae</taxon>
        <taxon>Tolypothrix</taxon>
    </lineage>
</organism>
<evidence type="ECO:0000313" key="4">
    <source>
        <dbReference type="Proteomes" id="UP000029738"/>
    </source>
</evidence>
<dbReference type="EMBL" id="JHEG04000001">
    <property type="protein sequence ID" value="KAF3889581.1"/>
    <property type="molecule type" value="Genomic_DNA"/>
</dbReference>
<accession>A0A0C1N3L6</accession>
<dbReference type="Proteomes" id="UP000029738">
    <property type="component" value="Unassembled WGS sequence"/>
</dbReference>
<dbReference type="GO" id="GO:0032259">
    <property type="term" value="P:methylation"/>
    <property type="evidence" value="ECO:0007669"/>
    <property type="project" value="UniProtKB-KW"/>
</dbReference>
<dbReference type="RefSeq" id="WP_038074271.1">
    <property type="nucleotide sequence ID" value="NZ_JHEG04000001.1"/>
</dbReference>
<keyword evidence="3" id="KW-0808">Transferase</keyword>
<name>A0A0C1N3L6_9CYAN</name>
<dbReference type="Pfam" id="PF12147">
    <property type="entry name" value="Methyltransf_20"/>
    <property type="match status" value="1"/>
</dbReference>
<dbReference type="AlphaFoldDB" id="A0A0C1N3L6"/>
<sequence length="218" mass="24293">MPKDWLEWHDLYNTEPKLQQRLEIVREYISYSLDASPAGRIRVVSVCAGDGRDLLGTLANHPRAQEVYARLVELNPNLVERGKATIESLGLAKQIEFINGDATISANYVGAVPADIVIVCGVFGNLADEAELKRLLDNLRFLSKQGAFAIWTRGHSNGIPYSENVRKFLQAFEFEEVKFKLTATGDMGVGINRYIGENLPAPKEQQLFVFSGIPNKAR</sequence>
<feature type="domain" description="Methyltransferase" evidence="1">
    <location>
        <begin position="39"/>
        <end position="152"/>
    </location>
</feature>
<proteinExistence type="predicted"/>
<evidence type="ECO:0000259" key="1">
    <source>
        <dbReference type="Pfam" id="PF12147"/>
    </source>
</evidence>
<keyword evidence="4" id="KW-1185">Reference proteome</keyword>
<reference evidence="3" key="1">
    <citation type="journal article" date="2015" name="Genome Announc.">
        <title>Draft Genome Sequence of Tolypothrix boutellei Strain VB521301.</title>
        <authorList>
            <person name="Chandrababunaidu M.M."/>
            <person name="Singh D."/>
            <person name="Sen D."/>
            <person name="Bhan S."/>
            <person name="Das S."/>
            <person name="Gupta A."/>
            <person name="Adhikary S.P."/>
            <person name="Tripathy S."/>
        </authorList>
    </citation>
    <scope>NUCLEOTIDE SEQUENCE</scope>
    <source>
        <strain evidence="3">VB521301</strain>
    </source>
</reference>
<dbReference type="Gene3D" id="3.40.50.150">
    <property type="entry name" value="Vaccinia Virus protein VP39"/>
    <property type="match status" value="1"/>
</dbReference>
<dbReference type="EMBL" id="JHEG02000059">
    <property type="protein sequence ID" value="KIE07016.1"/>
    <property type="molecule type" value="Genomic_DNA"/>
</dbReference>
<dbReference type="STRING" id="1479485.DA73_0238050"/>